<dbReference type="OMA" id="HYWIMIV"/>
<evidence type="ECO:0000313" key="2">
    <source>
        <dbReference type="EMBL" id="KAJ6219742.1"/>
    </source>
</evidence>
<dbReference type="OrthoDB" id="6493516at2759"/>
<dbReference type="AlphaFoldDB" id="A0A9Q0M6B8"/>
<evidence type="ECO:0000256" key="1">
    <source>
        <dbReference type="SAM" id="Phobius"/>
    </source>
</evidence>
<dbReference type="PANTHER" id="PTHR33964">
    <property type="entry name" value="RE45066P-RELATED"/>
    <property type="match status" value="1"/>
</dbReference>
<keyword evidence="1" id="KW-0472">Membrane</keyword>
<keyword evidence="1" id="KW-0812">Transmembrane</keyword>
<organism evidence="2 3">
    <name type="scientific">Blomia tropicalis</name>
    <name type="common">Mite</name>
    <dbReference type="NCBI Taxonomy" id="40697"/>
    <lineage>
        <taxon>Eukaryota</taxon>
        <taxon>Metazoa</taxon>
        <taxon>Ecdysozoa</taxon>
        <taxon>Arthropoda</taxon>
        <taxon>Chelicerata</taxon>
        <taxon>Arachnida</taxon>
        <taxon>Acari</taxon>
        <taxon>Acariformes</taxon>
        <taxon>Sarcoptiformes</taxon>
        <taxon>Astigmata</taxon>
        <taxon>Glycyphagoidea</taxon>
        <taxon>Echimyopodidae</taxon>
        <taxon>Blomia</taxon>
    </lineage>
</organism>
<comment type="caution">
    <text evidence="2">The sequence shown here is derived from an EMBL/GenBank/DDBJ whole genome shotgun (WGS) entry which is preliminary data.</text>
</comment>
<name>A0A9Q0M6B8_BLOTA</name>
<sequence length="328" mass="38302">MTAPIKEVKFDQDVKKSSLKGTLTRFSHNLKEVSTHTTHVVKWWHMLAIAVMFVLLLWSMIFLVNIDSHKCTIDQVELDQCAKRLTFFSTERKHFPESNQQLDSYCKEKSQSIKCLKRYVHSCLTVDRVQKRYVKKFVQNYRRQLDHMCLRRSERERFMSYSHCLSDESLIKNATQCTTAHHNRLVYIAQYVQDELRIAAACCSLHLRHSCFSSTISKKCDRHATRFVMEQIEGPYHSLISSVCAPYFMSVKHCHNRIDSDVWQDMLEVSLPPTTSANQTALANKIDLSPSDREQPMVVEDGELLKAKLDELKFQESFLALIYIIKRD</sequence>
<keyword evidence="3" id="KW-1185">Reference proteome</keyword>
<dbReference type="PANTHER" id="PTHR33964:SF1">
    <property type="entry name" value="RE45066P"/>
    <property type="match status" value="1"/>
</dbReference>
<evidence type="ECO:0000313" key="3">
    <source>
        <dbReference type="Proteomes" id="UP001142055"/>
    </source>
</evidence>
<protein>
    <submittedName>
        <fullName evidence="2">Uncharacterized protein</fullName>
    </submittedName>
</protein>
<dbReference type="Proteomes" id="UP001142055">
    <property type="component" value="Chromosome 2"/>
</dbReference>
<feature type="transmembrane region" description="Helical" evidence="1">
    <location>
        <begin position="43"/>
        <end position="64"/>
    </location>
</feature>
<reference evidence="2" key="1">
    <citation type="submission" date="2022-12" db="EMBL/GenBank/DDBJ databases">
        <title>Genome assemblies of Blomia tropicalis.</title>
        <authorList>
            <person name="Cui Y."/>
        </authorList>
    </citation>
    <scope>NUCLEOTIDE SEQUENCE</scope>
    <source>
        <tissue evidence="2">Adult mites</tissue>
    </source>
</reference>
<gene>
    <name evidence="2" type="ORF">RDWZM_005554</name>
</gene>
<keyword evidence="1" id="KW-1133">Transmembrane helix</keyword>
<dbReference type="EMBL" id="JAPWDV010000002">
    <property type="protein sequence ID" value="KAJ6219742.1"/>
    <property type="molecule type" value="Genomic_DNA"/>
</dbReference>
<proteinExistence type="predicted"/>
<accession>A0A9Q0M6B8</accession>